<comment type="caution">
    <text evidence="7">The sequence shown here is derived from an EMBL/GenBank/DDBJ whole genome shotgun (WGS) entry which is preliminary data.</text>
</comment>
<dbReference type="PANTHER" id="PTHR10160:SF19">
    <property type="entry name" value="PROTON-TRANSLOCATING NAD(P)(+) TRANSHYDROGENASE"/>
    <property type="match status" value="1"/>
</dbReference>
<dbReference type="SMART" id="SM01003">
    <property type="entry name" value="AlaDh_PNT_N"/>
    <property type="match status" value="1"/>
</dbReference>
<evidence type="ECO:0000256" key="5">
    <source>
        <dbReference type="ARBA" id="ARBA00048202"/>
    </source>
</evidence>
<dbReference type="GO" id="GO:0005743">
    <property type="term" value="C:mitochondrial inner membrane"/>
    <property type="evidence" value="ECO:0007669"/>
    <property type="project" value="TreeGrafter"/>
</dbReference>
<organism evidence="7 8">
    <name type="scientific">Cymbomonas tetramitiformis</name>
    <dbReference type="NCBI Taxonomy" id="36881"/>
    <lineage>
        <taxon>Eukaryota</taxon>
        <taxon>Viridiplantae</taxon>
        <taxon>Chlorophyta</taxon>
        <taxon>Pyramimonadophyceae</taxon>
        <taxon>Pyramimonadales</taxon>
        <taxon>Pyramimonadaceae</taxon>
        <taxon>Cymbomonas</taxon>
    </lineage>
</organism>
<reference evidence="7 8" key="1">
    <citation type="journal article" date="2015" name="Genome Biol. Evol.">
        <title>Comparative Genomics of a Bacterivorous Green Alga Reveals Evolutionary Causalities and Consequences of Phago-Mixotrophic Mode of Nutrition.</title>
        <authorList>
            <person name="Burns J.A."/>
            <person name="Paasch A."/>
            <person name="Narechania A."/>
            <person name="Kim E."/>
        </authorList>
    </citation>
    <scope>NUCLEOTIDE SEQUENCE [LARGE SCALE GENOMIC DNA]</scope>
    <source>
        <strain evidence="7 8">PLY_AMNH</strain>
    </source>
</reference>
<evidence type="ECO:0000256" key="3">
    <source>
        <dbReference type="ARBA" id="ARBA00022967"/>
    </source>
</evidence>
<dbReference type="PANTHER" id="PTHR10160">
    <property type="entry name" value="NAD(P) TRANSHYDROGENASE"/>
    <property type="match status" value="1"/>
</dbReference>
<protein>
    <recommendedName>
        <fullName evidence="1">proton-translocating NAD(P)(+) transhydrogenase</fullName>
        <ecNumber evidence="1">7.1.1.1</ecNumber>
    </recommendedName>
</protein>
<dbReference type="GO" id="GO:0006740">
    <property type="term" value="P:NADPH regeneration"/>
    <property type="evidence" value="ECO:0007669"/>
    <property type="project" value="TreeGrafter"/>
</dbReference>
<evidence type="ECO:0000256" key="2">
    <source>
        <dbReference type="ARBA" id="ARBA00022857"/>
    </source>
</evidence>
<evidence type="ECO:0000313" key="7">
    <source>
        <dbReference type="EMBL" id="KAK3277740.1"/>
    </source>
</evidence>
<proteinExistence type="predicted"/>
<keyword evidence="8" id="KW-1185">Reference proteome</keyword>
<evidence type="ECO:0000256" key="1">
    <source>
        <dbReference type="ARBA" id="ARBA00012943"/>
    </source>
</evidence>
<evidence type="ECO:0000259" key="6">
    <source>
        <dbReference type="SMART" id="SM01003"/>
    </source>
</evidence>
<keyword evidence="2" id="KW-0521">NADP</keyword>
<comment type="catalytic activity">
    <reaction evidence="5">
        <text>NAD(+) + NADPH + H(+)(in) = NADH + NADP(+) + H(+)(out)</text>
        <dbReference type="Rhea" id="RHEA:47992"/>
        <dbReference type="ChEBI" id="CHEBI:15378"/>
        <dbReference type="ChEBI" id="CHEBI:57540"/>
        <dbReference type="ChEBI" id="CHEBI:57783"/>
        <dbReference type="ChEBI" id="CHEBI:57945"/>
        <dbReference type="ChEBI" id="CHEBI:58349"/>
        <dbReference type="EC" id="7.1.1.1"/>
    </reaction>
</comment>
<gene>
    <name evidence="7" type="ORF">CYMTET_14274</name>
</gene>
<accession>A0AAE0GGW9</accession>
<evidence type="ECO:0000313" key="8">
    <source>
        <dbReference type="Proteomes" id="UP001190700"/>
    </source>
</evidence>
<sequence length="212" mass="22094">MIAKQASSTVSGVISQGFDPLRVSRNRTAPVRAVSATLSHSTRRVVLRPSNVSSTVALLKKSSVGTPGFTRALRLSTRAVVADAATAEEAALPEGSKAAKPRSELVVGIPILASKDERRVCATPDTVKVMAKQGTKVVIQTGAGVQSAFSDAQYTEAGATVVETIEVRVGPITMSLSKIIRAASAQSDVSFVRGALAYFYLLMASTSHGGFC</sequence>
<feature type="domain" description="Alanine dehydrogenase/pyridine nucleotide transhydrogenase N-terminal" evidence="6">
    <location>
        <begin position="108"/>
        <end position="212"/>
    </location>
</feature>
<dbReference type="EC" id="7.1.1.1" evidence="1"/>
<keyword evidence="3" id="KW-1278">Translocase</keyword>
<evidence type="ECO:0000256" key="4">
    <source>
        <dbReference type="ARBA" id="ARBA00023027"/>
    </source>
</evidence>
<dbReference type="InterPro" id="IPR007886">
    <property type="entry name" value="AlaDH/PNT_N"/>
</dbReference>
<dbReference type="AlphaFoldDB" id="A0AAE0GGW9"/>
<dbReference type="GO" id="GO:0050661">
    <property type="term" value="F:NADP binding"/>
    <property type="evidence" value="ECO:0007669"/>
    <property type="project" value="TreeGrafter"/>
</dbReference>
<dbReference type="Gene3D" id="3.40.50.720">
    <property type="entry name" value="NAD(P)-binding Rossmann-like Domain"/>
    <property type="match status" value="1"/>
</dbReference>
<dbReference type="EMBL" id="LGRX02005953">
    <property type="protein sequence ID" value="KAK3277740.1"/>
    <property type="molecule type" value="Genomic_DNA"/>
</dbReference>
<dbReference type="Pfam" id="PF05222">
    <property type="entry name" value="AlaDh_PNT_N"/>
    <property type="match status" value="1"/>
</dbReference>
<dbReference type="Proteomes" id="UP001190700">
    <property type="component" value="Unassembled WGS sequence"/>
</dbReference>
<name>A0AAE0GGW9_9CHLO</name>
<dbReference type="GO" id="GO:0008750">
    <property type="term" value="F:proton-translocating NAD(P)+ transhydrogenase activity"/>
    <property type="evidence" value="ECO:0007669"/>
    <property type="project" value="UniProtKB-EC"/>
</dbReference>
<keyword evidence="4" id="KW-0520">NAD</keyword>
<dbReference type="SUPFAM" id="SSF52283">
    <property type="entry name" value="Formate/glycerate dehydrogenase catalytic domain-like"/>
    <property type="match status" value="1"/>
</dbReference>